<organism evidence="4 5">
    <name type="scientific">Diplocloster agilis</name>
    <dbReference type="NCBI Taxonomy" id="2850323"/>
    <lineage>
        <taxon>Bacteria</taxon>
        <taxon>Bacillati</taxon>
        <taxon>Bacillota</taxon>
        <taxon>Clostridia</taxon>
        <taxon>Lachnospirales</taxon>
        <taxon>Lachnospiraceae</taxon>
        <taxon>Diplocloster</taxon>
    </lineage>
</organism>
<protein>
    <submittedName>
        <fullName evidence="4">Gfo/Idh/MocA family oxidoreductase</fullName>
    </submittedName>
</protein>
<dbReference type="InterPro" id="IPR050463">
    <property type="entry name" value="Gfo/Idh/MocA_oxidrdct_glycsds"/>
</dbReference>
<dbReference type="PANTHER" id="PTHR43818">
    <property type="entry name" value="BCDNA.GH03377"/>
    <property type="match status" value="1"/>
</dbReference>
<evidence type="ECO:0000259" key="2">
    <source>
        <dbReference type="Pfam" id="PF01408"/>
    </source>
</evidence>
<dbReference type="GO" id="GO:0000166">
    <property type="term" value="F:nucleotide binding"/>
    <property type="evidence" value="ECO:0007669"/>
    <property type="project" value="InterPro"/>
</dbReference>
<keyword evidence="1" id="KW-0560">Oxidoreductase</keyword>
<dbReference type="InterPro" id="IPR055170">
    <property type="entry name" value="GFO_IDH_MocA-like_dom"/>
</dbReference>
<feature type="domain" description="GFO/IDH/MocA-like oxidoreductase" evidence="3">
    <location>
        <begin position="132"/>
        <end position="267"/>
    </location>
</feature>
<dbReference type="Proteomes" id="UP000712157">
    <property type="component" value="Unassembled WGS sequence"/>
</dbReference>
<dbReference type="SUPFAM" id="SSF51735">
    <property type="entry name" value="NAD(P)-binding Rossmann-fold domains"/>
    <property type="match status" value="1"/>
</dbReference>
<dbReference type="RefSeq" id="WP_238722116.1">
    <property type="nucleotide sequence ID" value="NZ_JAHQCW010000023.1"/>
</dbReference>
<dbReference type="AlphaFoldDB" id="A0A949K2S3"/>
<dbReference type="Gene3D" id="3.40.50.720">
    <property type="entry name" value="NAD(P)-binding Rossmann-like Domain"/>
    <property type="match status" value="1"/>
</dbReference>
<keyword evidence="5" id="KW-1185">Reference proteome</keyword>
<gene>
    <name evidence="4" type="ORF">KTH89_13975</name>
</gene>
<evidence type="ECO:0000313" key="4">
    <source>
        <dbReference type="EMBL" id="MBU9737650.1"/>
    </source>
</evidence>
<dbReference type="Pfam" id="PF01408">
    <property type="entry name" value="GFO_IDH_MocA"/>
    <property type="match status" value="1"/>
</dbReference>
<proteinExistence type="predicted"/>
<reference evidence="4" key="1">
    <citation type="submission" date="2021-06" db="EMBL/GenBank/DDBJ databases">
        <title>Description of novel taxa of the family Lachnospiraceae.</title>
        <authorList>
            <person name="Chaplin A.V."/>
            <person name="Sokolova S.R."/>
            <person name="Pikina A.P."/>
            <person name="Korzhanova M."/>
            <person name="Belova V."/>
            <person name="Korostin D."/>
            <person name="Efimov B.A."/>
        </authorList>
    </citation>
    <scope>NUCLEOTIDE SEQUENCE</scope>
    <source>
        <strain evidence="4">ASD5720</strain>
    </source>
</reference>
<dbReference type="Pfam" id="PF22725">
    <property type="entry name" value="GFO_IDH_MocA_C3"/>
    <property type="match status" value="1"/>
</dbReference>
<dbReference type="GO" id="GO:0016491">
    <property type="term" value="F:oxidoreductase activity"/>
    <property type="evidence" value="ECO:0007669"/>
    <property type="project" value="UniProtKB-KW"/>
</dbReference>
<accession>A0A949K2S3</accession>
<dbReference type="EMBL" id="JAHQCW010000023">
    <property type="protein sequence ID" value="MBU9737650.1"/>
    <property type="molecule type" value="Genomic_DNA"/>
</dbReference>
<dbReference type="Gene3D" id="3.30.360.10">
    <property type="entry name" value="Dihydrodipicolinate Reductase, domain 2"/>
    <property type="match status" value="1"/>
</dbReference>
<evidence type="ECO:0000313" key="5">
    <source>
        <dbReference type="Proteomes" id="UP000712157"/>
    </source>
</evidence>
<dbReference type="InterPro" id="IPR000683">
    <property type="entry name" value="Gfo/Idh/MocA-like_OxRdtase_N"/>
</dbReference>
<name>A0A949K2S3_9FIRM</name>
<evidence type="ECO:0000259" key="3">
    <source>
        <dbReference type="Pfam" id="PF22725"/>
    </source>
</evidence>
<feature type="domain" description="Gfo/Idh/MocA-like oxidoreductase N-terminal" evidence="2">
    <location>
        <begin position="4"/>
        <end position="121"/>
    </location>
</feature>
<comment type="caution">
    <text evidence="4">The sequence shown here is derived from an EMBL/GenBank/DDBJ whole genome shotgun (WGS) entry which is preliminary data.</text>
</comment>
<evidence type="ECO:0000256" key="1">
    <source>
        <dbReference type="ARBA" id="ARBA00023002"/>
    </source>
</evidence>
<dbReference type="InterPro" id="IPR036291">
    <property type="entry name" value="NAD(P)-bd_dom_sf"/>
</dbReference>
<sequence length="373" mass="40821">MEKVNVGVIGCGNISEKYLENLCGIFSQTQVIAVTDIKEEAAKLRAEQFHIPRVCKSSEELLAIPEIDIVVVLTQPGQHAQICEQALLAGKHTYVEKPLALNTEDGRRLVELAARQNKMLTSAPDTVLGSGIQTARKLIDEGWIGRPFGAISHILTGGPESWHPNPAFLYHKGAGPLYDVAPYYVAGLTYLLGPVESVMCSAKKVHEERTITSEPLYGTKIQVEVPTYLAGILTMESGVVATIHHSFDVDATRMDDSVEIYGTEGTLVIPTPCGFSGKIHYRRKGNPDWADIPCIFEYKRDMRGIGVADMASAILENRSQRLSAAFGYHTLNVLEALDISAQEGTAQPIASTFERTEAMLLNPGWGDEQRNRG</sequence>
<dbReference type="PANTHER" id="PTHR43818:SF11">
    <property type="entry name" value="BCDNA.GH03377"/>
    <property type="match status" value="1"/>
</dbReference>